<dbReference type="SMART" id="SM00198">
    <property type="entry name" value="SCP"/>
    <property type="match status" value="1"/>
</dbReference>
<dbReference type="PANTHER" id="PTHR10334">
    <property type="entry name" value="CYSTEINE-RICH SECRETORY PROTEIN-RELATED"/>
    <property type="match status" value="1"/>
</dbReference>
<dbReference type="InterPro" id="IPR014044">
    <property type="entry name" value="CAP_dom"/>
</dbReference>
<gene>
    <name evidence="2" type="ORF">V5799_000538</name>
</gene>
<dbReference type="CDD" id="cd05380">
    <property type="entry name" value="CAP_euk"/>
    <property type="match status" value="1"/>
</dbReference>
<organism evidence="2 3">
    <name type="scientific">Amblyomma americanum</name>
    <name type="common">Lone star tick</name>
    <dbReference type="NCBI Taxonomy" id="6943"/>
    <lineage>
        <taxon>Eukaryota</taxon>
        <taxon>Metazoa</taxon>
        <taxon>Ecdysozoa</taxon>
        <taxon>Arthropoda</taxon>
        <taxon>Chelicerata</taxon>
        <taxon>Arachnida</taxon>
        <taxon>Acari</taxon>
        <taxon>Parasitiformes</taxon>
        <taxon>Ixodida</taxon>
        <taxon>Ixodoidea</taxon>
        <taxon>Ixodidae</taxon>
        <taxon>Amblyomminae</taxon>
        <taxon>Amblyomma</taxon>
    </lineage>
</organism>
<keyword evidence="3" id="KW-1185">Reference proteome</keyword>
<evidence type="ECO:0000313" key="3">
    <source>
        <dbReference type="Proteomes" id="UP001321473"/>
    </source>
</evidence>
<dbReference type="EMBL" id="JARKHS020035916">
    <property type="protein sequence ID" value="KAK8756770.1"/>
    <property type="molecule type" value="Genomic_DNA"/>
</dbReference>
<protein>
    <recommendedName>
        <fullName evidence="1">SCP domain-containing protein</fullName>
    </recommendedName>
</protein>
<dbReference type="AlphaFoldDB" id="A0AAQ4D2T0"/>
<name>A0AAQ4D2T0_AMBAM</name>
<reference evidence="2 3" key="1">
    <citation type="journal article" date="2023" name="Arcadia Sci">
        <title>De novo assembly of a long-read Amblyomma americanum tick genome.</title>
        <authorList>
            <person name="Chou S."/>
            <person name="Poskanzer K.E."/>
            <person name="Rollins M."/>
            <person name="Thuy-Boun P.S."/>
        </authorList>
    </citation>
    <scope>NUCLEOTIDE SEQUENCE [LARGE SCALE GENOMIC DNA]</scope>
    <source>
        <strain evidence="2">F_SG_1</strain>
        <tissue evidence="2">Salivary glands</tissue>
    </source>
</reference>
<sequence>MLCTEEYWYEDASPWITDILWLHNHYRSQLALGHLANFPATGNMLEMRWDNQLAEVVQALAERSAAAEGIVSHDRPDDRTTPTFFKVGQNLFSERAPFTTKTVAMKWHFVVRDWFDENYLYCSSKLEEYEAVEGTKYFTQIAWTRSYAVGCCFTYNFLYPNMETANDPNEGAFMMCIYVCNYAPARNVIDQDLNWPAGRPALFARKTLSATTQPASAV</sequence>
<dbReference type="InterPro" id="IPR001283">
    <property type="entry name" value="CRISP-related"/>
</dbReference>
<dbReference type="Proteomes" id="UP001321473">
    <property type="component" value="Unassembled WGS sequence"/>
</dbReference>
<comment type="caution">
    <text evidence="2">The sequence shown here is derived from an EMBL/GenBank/DDBJ whole genome shotgun (WGS) entry which is preliminary data.</text>
</comment>
<dbReference type="InterPro" id="IPR035940">
    <property type="entry name" value="CAP_sf"/>
</dbReference>
<evidence type="ECO:0000259" key="1">
    <source>
        <dbReference type="SMART" id="SM00198"/>
    </source>
</evidence>
<dbReference type="Gene3D" id="3.40.33.10">
    <property type="entry name" value="CAP"/>
    <property type="match status" value="1"/>
</dbReference>
<accession>A0AAQ4D2T0</accession>
<dbReference type="PRINTS" id="PR00837">
    <property type="entry name" value="V5TPXLIKE"/>
</dbReference>
<feature type="domain" description="SCP" evidence="1">
    <location>
        <begin position="16"/>
        <end position="190"/>
    </location>
</feature>
<dbReference type="Pfam" id="PF00188">
    <property type="entry name" value="CAP"/>
    <property type="match status" value="1"/>
</dbReference>
<evidence type="ECO:0000313" key="2">
    <source>
        <dbReference type="EMBL" id="KAK8756770.1"/>
    </source>
</evidence>
<proteinExistence type="predicted"/>
<dbReference type="SUPFAM" id="SSF55797">
    <property type="entry name" value="PR-1-like"/>
    <property type="match status" value="1"/>
</dbReference>